<protein>
    <submittedName>
        <fullName evidence="2">Uncharacterized protein</fullName>
    </submittedName>
</protein>
<gene>
    <name evidence="2" type="ORF">M2152_000067</name>
</gene>
<feature type="transmembrane region" description="Helical" evidence="1">
    <location>
        <begin position="18"/>
        <end position="35"/>
    </location>
</feature>
<sequence>MSAGGVDKVDFTGRGTHILLWAYIVASGILAVWSMDEISTPWPTVLGLGVLVVIGILLTADTATPVRLSTALISAVAWTIVALASTWYIVVPGGHAQWYYGAGTVTMFFLALRGRLGIAWLGFGAQSAVIVVWGLTTDVGLIVSLFLIGKQLAILLVGTLFTVGLRRADATLRRLAEQTSARAMLEAAGLASTAERNERLQELDALATPLLARIVDGGPLTPEDRVEFAVAEAELRDGLRARALASADVVAAARAARRRGVEVVLLDDRNPEALDDATLRAVMADIVQALDAATAGRVVARLLPPGRDAAATILSDTGTRQEHHGVPYAGHP</sequence>
<feature type="transmembrane region" description="Helical" evidence="1">
    <location>
        <begin position="72"/>
        <end position="90"/>
    </location>
</feature>
<evidence type="ECO:0000313" key="3">
    <source>
        <dbReference type="Proteomes" id="UP001160142"/>
    </source>
</evidence>
<keyword evidence="1" id="KW-0812">Transmembrane</keyword>
<dbReference type="RefSeq" id="WP_322132261.1">
    <property type="nucleotide sequence ID" value="NZ_CP085036.1"/>
</dbReference>
<reference evidence="2 3" key="1">
    <citation type="submission" date="2023-04" db="EMBL/GenBank/DDBJ databases">
        <title>Genome Encyclopedia of Bacteria and Archaea VI: Functional Genomics of Type Strains.</title>
        <authorList>
            <person name="Whitman W."/>
        </authorList>
    </citation>
    <scope>NUCLEOTIDE SEQUENCE [LARGE SCALE GENOMIC DNA]</scope>
    <source>
        <strain evidence="2 3">SG_E_30_P1</strain>
    </source>
</reference>
<organism evidence="2 3">
    <name type="scientific">Antiquaquibacter oligotrophicus</name>
    <dbReference type="NCBI Taxonomy" id="2880260"/>
    <lineage>
        <taxon>Bacteria</taxon>
        <taxon>Bacillati</taxon>
        <taxon>Actinomycetota</taxon>
        <taxon>Actinomycetes</taxon>
        <taxon>Micrococcales</taxon>
        <taxon>Microbacteriaceae</taxon>
        <taxon>Antiquaquibacter</taxon>
    </lineage>
</organism>
<feature type="transmembrane region" description="Helical" evidence="1">
    <location>
        <begin position="141"/>
        <end position="165"/>
    </location>
</feature>
<keyword evidence="1" id="KW-0472">Membrane</keyword>
<keyword evidence="1" id="KW-1133">Transmembrane helix</keyword>
<comment type="caution">
    <text evidence="2">The sequence shown here is derived from an EMBL/GenBank/DDBJ whole genome shotgun (WGS) entry which is preliminary data.</text>
</comment>
<proteinExistence type="predicted"/>
<keyword evidence="3" id="KW-1185">Reference proteome</keyword>
<accession>A0ABT6KJ32</accession>
<feature type="transmembrane region" description="Helical" evidence="1">
    <location>
        <begin position="117"/>
        <end position="135"/>
    </location>
</feature>
<evidence type="ECO:0000256" key="1">
    <source>
        <dbReference type="SAM" id="Phobius"/>
    </source>
</evidence>
<evidence type="ECO:0000313" key="2">
    <source>
        <dbReference type="EMBL" id="MDH6179885.1"/>
    </source>
</evidence>
<dbReference type="Proteomes" id="UP001160142">
    <property type="component" value="Unassembled WGS sequence"/>
</dbReference>
<name>A0ABT6KJ32_9MICO</name>
<feature type="transmembrane region" description="Helical" evidence="1">
    <location>
        <begin position="41"/>
        <end position="60"/>
    </location>
</feature>
<dbReference type="EMBL" id="JARXVQ010000001">
    <property type="protein sequence ID" value="MDH6179885.1"/>
    <property type="molecule type" value="Genomic_DNA"/>
</dbReference>